<dbReference type="CDD" id="cd04301">
    <property type="entry name" value="NAT_SF"/>
    <property type="match status" value="1"/>
</dbReference>
<dbReference type="EMBL" id="JBITDC010000018">
    <property type="protein sequence ID" value="MFI5680076.1"/>
    <property type="molecule type" value="Genomic_DNA"/>
</dbReference>
<dbReference type="Proteomes" id="UP001612415">
    <property type="component" value="Unassembled WGS sequence"/>
</dbReference>
<dbReference type="PROSITE" id="PS51186">
    <property type="entry name" value="GNAT"/>
    <property type="match status" value="1"/>
</dbReference>
<dbReference type="SUPFAM" id="SSF55729">
    <property type="entry name" value="Acyl-CoA N-acyltransferases (Nat)"/>
    <property type="match status" value="1"/>
</dbReference>
<keyword evidence="2" id="KW-0012">Acyltransferase</keyword>
<feature type="domain" description="N-acetyltransferase" evidence="1">
    <location>
        <begin position="141"/>
        <end position="272"/>
    </location>
</feature>
<dbReference type="RefSeq" id="WP_398660529.1">
    <property type="nucleotide sequence ID" value="NZ_JBITDC010000018.1"/>
</dbReference>
<comment type="caution">
    <text evidence="2">The sequence shown here is derived from an EMBL/GenBank/DDBJ whole genome shotgun (WGS) entry which is preliminary data.</text>
</comment>
<evidence type="ECO:0000259" key="1">
    <source>
        <dbReference type="PROSITE" id="PS51186"/>
    </source>
</evidence>
<dbReference type="EC" id="2.3.-.-" evidence="2"/>
<reference evidence="2 3" key="1">
    <citation type="submission" date="2024-10" db="EMBL/GenBank/DDBJ databases">
        <title>The Natural Products Discovery Center: Release of the First 8490 Sequenced Strains for Exploring Actinobacteria Biosynthetic Diversity.</title>
        <authorList>
            <person name="Kalkreuter E."/>
            <person name="Kautsar S.A."/>
            <person name="Yang D."/>
            <person name="Bader C.D."/>
            <person name="Teijaro C.N."/>
            <person name="Fluegel L."/>
            <person name="Davis C.M."/>
            <person name="Simpson J.R."/>
            <person name="Lauterbach L."/>
            <person name="Steele A.D."/>
            <person name="Gui C."/>
            <person name="Meng S."/>
            <person name="Li G."/>
            <person name="Viehrig K."/>
            <person name="Ye F."/>
            <person name="Su P."/>
            <person name="Kiefer A.F."/>
            <person name="Nichols A."/>
            <person name="Cepeda A.J."/>
            <person name="Yan W."/>
            <person name="Fan B."/>
            <person name="Jiang Y."/>
            <person name="Adhikari A."/>
            <person name="Zheng C.-J."/>
            <person name="Schuster L."/>
            <person name="Cowan T.M."/>
            <person name="Smanski M.J."/>
            <person name="Chevrette M.G."/>
            <person name="De Carvalho L.P.S."/>
            <person name="Shen B."/>
        </authorList>
    </citation>
    <scope>NUCLEOTIDE SEQUENCE [LARGE SCALE GENOMIC DNA]</scope>
    <source>
        <strain evidence="2 3">NPDC051599</strain>
    </source>
</reference>
<keyword evidence="2" id="KW-0808">Transferase</keyword>
<name>A0ABW7YCF4_STRCE</name>
<dbReference type="PANTHER" id="PTHR42791">
    <property type="entry name" value="GNAT FAMILY ACETYLTRANSFERASE"/>
    <property type="match status" value="1"/>
</dbReference>
<keyword evidence="3" id="KW-1185">Reference proteome</keyword>
<evidence type="ECO:0000313" key="2">
    <source>
        <dbReference type="EMBL" id="MFI5680076.1"/>
    </source>
</evidence>
<dbReference type="InterPro" id="IPR052523">
    <property type="entry name" value="Trichothecene_AcTrans"/>
</dbReference>
<gene>
    <name evidence="2" type="ORF">ACIA8P_36575</name>
</gene>
<dbReference type="InterPro" id="IPR016181">
    <property type="entry name" value="Acyl_CoA_acyltransferase"/>
</dbReference>
<dbReference type="PANTHER" id="PTHR42791:SF1">
    <property type="entry name" value="N-ACETYLTRANSFERASE DOMAIN-CONTAINING PROTEIN"/>
    <property type="match status" value="1"/>
</dbReference>
<protein>
    <submittedName>
        <fullName evidence="2">GNAT family N-acetyltransferase</fullName>
        <ecNumber evidence="2">2.3.-.-</ecNumber>
    </submittedName>
</protein>
<dbReference type="Pfam" id="PF00583">
    <property type="entry name" value="Acetyltransf_1"/>
    <property type="match status" value="1"/>
</dbReference>
<proteinExistence type="predicted"/>
<dbReference type="InterPro" id="IPR000182">
    <property type="entry name" value="GNAT_dom"/>
</dbReference>
<dbReference type="GO" id="GO:0016746">
    <property type="term" value="F:acyltransferase activity"/>
    <property type="evidence" value="ECO:0007669"/>
    <property type="project" value="UniProtKB-KW"/>
</dbReference>
<dbReference type="Gene3D" id="3.40.630.30">
    <property type="match status" value="1"/>
</dbReference>
<sequence>MVMSADTSEAACTECGAGEDVERAAHSWAEAMTSLAAAAPGGHWRLGEGGAVLAVTGAPVAALNGVLNVAARPDAAGIAELAALAARELTTVPWSIQIRGEPTTGIVEVAGHYGMTVRSQQPFMLRPFTGNEPTPPRGASVKVRRATGSDHKVLSAALAAGFAVPQHVFTEVASPTVMAAAGMTAYLAEAEGTAVATGTAAVFQDCVGLFNISTLPPFRGRGYARVMTERILREGRAMGARAAYLHTTEAGRRLYESLGFRTVGQWTTFSAP</sequence>
<organism evidence="2 3">
    <name type="scientific">Streptomyces cellulosae</name>
    <dbReference type="NCBI Taxonomy" id="1968"/>
    <lineage>
        <taxon>Bacteria</taxon>
        <taxon>Bacillati</taxon>
        <taxon>Actinomycetota</taxon>
        <taxon>Actinomycetes</taxon>
        <taxon>Kitasatosporales</taxon>
        <taxon>Streptomycetaceae</taxon>
        <taxon>Streptomyces</taxon>
    </lineage>
</organism>
<evidence type="ECO:0000313" key="3">
    <source>
        <dbReference type="Proteomes" id="UP001612415"/>
    </source>
</evidence>
<accession>A0ABW7YCF4</accession>